<evidence type="ECO:0000313" key="1">
    <source>
        <dbReference type="EMBL" id="KAJ0027704.1"/>
    </source>
</evidence>
<organism evidence="1 2">
    <name type="scientific">Pistacia integerrima</name>
    <dbReference type="NCBI Taxonomy" id="434235"/>
    <lineage>
        <taxon>Eukaryota</taxon>
        <taxon>Viridiplantae</taxon>
        <taxon>Streptophyta</taxon>
        <taxon>Embryophyta</taxon>
        <taxon>Tracheophyta</taxon>
        <taxon>Spermatophyta</taxon>
        <taxon>Magnoliopsida</taxon>
        <taxon>eudicotyledons</taxon>
        <taxon>Gunneridae</taxon>
        <taxon>Pentapetalae</taxon>
        <taxon>rosids</taxon>
        <taxon>malvids</taxon>
        <taxon>Sapindales</taxon>
        <taxon>Anacardiaceae</taxon>
        <taxon>Pistacia</taxon>
    </lineage>
</organism>
<name>A0ACC0Y2J7_9ROSI</name>
<dbReference type="EMBL" id="CM047744">
    <property type="protein sequence ID" value="KAJ0027704.1"/>
    <property type="molecule type" value="Genomic_DNA"/>
</dbReference>
<dbReference type="Proteomes" id="UP001163603">
    <property type="component" value="Chromosome 9"/>
</dbReference>
<sequence>MMVNAFKTSVAGLEKELETLITDNQIQGRIDSHNKILYARHPDKKNATFRRVLQTGNEFDQDVRAMLPRANLLRFKMETLKESLILLGLLVWKKGS</sequence>
<reference evidence="2" key="1">
    <citation type="journal article" date="2023" name="G3 (Bethesda)">
        <title>Genome assembly and association tests identify interacting loci associated with vigor, precocity, and sex in interspecific pistachio rootstocks.</title>
        <authorList>
            <person name="Palmer W."/>
            <person name="Jacygrad E."/>
            <person name="Sagayaradj S."/>
            <person name="Cavanaugh K."/>
            <person name="Han R."/>
            <person name="Bertier L."/>
            <person name="Beede B."/>
            <person name="Kafkas S."/>
            <person name="Golino D."/>
            <person name="Preece J."/>
            <person name="Michelmore R."/>
        </authorList>
    </citation>
    <scope>NUCLEOTIDE SEQUENCE [LARGE SCALE GENOMIC DNA]</scope>
</reference>
<comment type="caution">
    <text evidence="1">The sequence shown here is derived from an EMBL/GenBank/DDBJ whole genome shotgun (WGS) entry which is preliminary data.</text>
</comment>
<keyword evidence="2" id="KW-1185">Reference proteome</keyword>
<proteinExistence type="predicted"/>
<gene>
    <name evidence="1" type="ORF">Pint_36295</name>
</gene>
<evidence type="ECO:0000313" key="2">
    <source>
        <dbReference type="Proteomes" id="UP001163603"/>
    </source>
</evidence>
<accession>A0ACC0Y2J7</accession>
<protein>
    <submittedName>
        <fullName evidence="1">Uncharacterized protein</fullName>
    </submittedName>
</protein>